<evidence type="ECO:0000256" key="6">
    <source>
        <dbReference type="ARBA" id="ARBA00022776"/>
    </source>
</evidence>
<evidence type="ECO:0000259" key="11">
    <source>
        <dbReference type="Pfam" id="PF10444"/>
    </source>
</evidence>
<keyword evidence="6" id="KW-0498">Mitosis</keyword>
<dbReference type="EMBL" id="RCNU01000002">
    <property type="protein sequence ID" value="RWQ98568.1"/>
    <property type="molecule type" value="Genomic_DNA"/>
</dbReference>
<evidence type="ECO:0000256" key="7">
    <source>
        <dbReference type="ARBA" id="ARBA00023242"/>
    </source>
</evidence>
<dbReference type="GeneID" id="39598146"/>
<evidence type="ECO:0000313" key="13">
    <source>
        <dbReference type="Proteomes" id="UP000283841"/>
    </source>
</evidence>
<evidence type="ECO:0000256" key="2">
    <source>
        <dbReference type="ARBA" id="ARBA00004584"/>
    </source>
</evidence>
<dbReference type="VEuPathDB" id="FungiDB:C8Q69DRAFT_442720"/>
<dbReference type="InterPro" id="IPR018851">
    <property type="entry name" value="Borealin_N"/>
</dbReference>
<dbReference type="Proteomes" id="UP000283841">
    <property type="component" value="Unassembled WGS sequence"/>
</dbReference>
<dbReference type="AlphaFoldDB" id="A0A443I3B9"/>
<dbReference type="InterPro" id="IPR018867">
    <property type="entry name" value="Cell_div_borealin"/>
</dbReference>
<dbReference type="GO" id="GO:0051301">
    <property type="term" value="P:cell division"/>
    <property type="evidence" value="ECO:0007669"/>
    <property type="project" value="UniProtKB-KW"/>
</dbReference>
<evidence type="ECO:0000256" key="1">
    <source>
        <dbReference type="ARBA" id="ARBA00004123"/>
    </source>
</evidence>
<feature type="compositionally biased region" description="Basic and acidic residues" evidence="10">
    <location>
        <begin position="256"/>
        <end position="267"/>
    </location>
</feature>
<feature type="compositionally biased region" description="Basic residues" evidence="10">
    <location>
        <begin position="1"/>
        <end position="10"/>
    </location>
</feature>
<feature type="compositionally biased region" description="Low complexity" evidence="10">
    <location>
        <begin position="302"/>
        <end position="329"/>
    </location>
</feature>
<keyword evidence="4" id="KW-0158">Chromosome</keyword>
<accession>A0A443I3B9</accession>
<keyword evidence="7" id="KW-0539">Nucleus</keyword>
<dbReference type="GO" id="GO:0051233">
    <property type="term" value="C:spindle midzone"/>
    <property type="evidence" value="ECO:0007669"/>
    <property type="project" value="TreeGrafter"/>
</dbReference>
<feature type="region of interest" description="Disordered" evidence="10">
    <location>
        <begin position="256"/>
        <end position="384"/>
    </location>
</feature>
<dbReference type="GO" id="GO:0005634">
    <property type="term" value="C:nucleus"/>
    <property type="evidence" value="ECO:0007669"/>
    <property type="project" value="UniProtKB-SubCell"/>
</dbReference>
<dbReference type="Pfam" id="PF10444">
    <property type="entry name" value="Nbl1_Borealin_N"/>
    <property type="match status" value="1"/>
</dbReference>
<evidence type="ECO:0000256" key="9">
    <source>
        <dbReference type="ARBA" id="ARBA00023328"/>
    </source>
</evidence>
<feature type="compositionally biased region" description="Polar residues" evidence="10">
    <location>
        <begin position="268"/>
        <end position="289"/>
    </location>
</feature>
<feature type="compositionally biased region" description="Low complexity" evidence="10">
    <location>
        <begin position="342"/>
        <end position="367"/>
    </location>
</feature>
<evidence type="ECO:0000313" key="12">
    <source>
        <dbReference type="EMBL" id="RWQ98568.1"/>
    </source>
</evidence>
<comment type="similarity">
    <text evidence="3">Belongs to the borealin family.</text>
</comment>
<feature type="region of interest" description="Disordered" evidence="10">
    <location>
        <begin position="106"/>
        <end position="186"/>
    </location>
</feature>
<dbReference type="PANTHER" id="PTHR16040">
    <property type="entry name" value="AUSTRALIN, ISOFORM A-RELATED"/>
    <property type="match status" value="1"/>
</dbReference>
<dbReference type="PANTHER" id="PTHR16040:SF7">
    <property type="entry name" value="AUSTRALIN, ISOFORM A-RELATED"/>
    <property type="match status" value="1"/>
</dbReference>
<evidence type="ECO:0000256" key="5">
    <source>
        <dbReference type="ARBA" id="ARBA00022618"/>
    </source>
</evidence>
<proteinExistence type="inferred from homology"/>
<feature type="domain" description="Borealin N-terminal" evidence="11">
    <location>
        <begin position="42"/>
        <end position="98"/>
    </location>
</feature>
<evidence type="ECO:0000256" key="8">
    <source>
        <dbReference type="ARBA" id="ARBA00023306"/>
    </source>
</evidence>
<dbReference type="GO" id="GO:0000775">
    <property type="term" value="C:chromosome, centromeric region"/>
    <property type="evidence" value="ECO:0007669"/>
    <property type="project" value="UniProtKB-SubCell"/>
</dbReference>
<name>A0A443I3B9_BYSSP</name>
<feature type="region of interest" description="Disordered" evidence="10">
    <location>
        <begin position="1"/>
        <end position="34"/>
    </location>
</feature>
<feature type="compositionally biased region" description="Polar residues" evidence="10">
    <location>
        <begin position="20"/>
        <end position="31"/>
    </location>
</feature>
<gene>
    <name evidence="12" type="ORF">C8Q69DRAFT_442720</name>
</gene>
<keyword evidence="8" id="KW-0131">Cell cycle</keyword>
<protein>
    <submittedName>
        <fullName evidence="12">Borealin N terminal-domain-containing protein</fullName>
    </submittedName>
</protein>
<organism evidence="12 13">
    <name type="scientific">Byssochlamys spectabilis</name>
    <name type="common">Paecilomyces variotii</name>
    <dbReference type="NCBI Taxonomy" id="264951"/>
    <lineage>
        <taxon>Eukaryota</taxon>
        <taxon>Fungi</taxon>
        <taxon>Dikarya</taxon>
        <taxon>Ascomycota</taxon>
        <taxon>Pezizomycotina</taxon>
        <taxon>Eurotiomycetes</taxon>
        <taxon>Eurotiomycetidae</taxon>
        <taxon>Eurotiales</taxon>
        <taxon>Thermoascaceae</taxon>
        <taxon>Paecilomyces</taxon>
    </lineage>
</organism>
<sequence>MASPVSRKRKSTDEHHQSRNADGSWTPSTGPVQKKLRITQSQKQALIDNLQLEITERARNLRAHYALQAQDLRARIERRVNRIPVALRKANIGELFEKYKSANQSGQAAPSLEKQPSKTTTNVKASSGDVRYPSISPGKTHPRGIKRQSEVNLYSDKENAPASTDTYDKIDVPKKRGNPKTMAGPSRVISQTMREADAKILSPKSNNSRTYAVSPLKASPEKHHLSYMSRPVSPFKLSSPIKPGTVVAAMVDNARARARDTASKDNRPPSQARKTTTRPASRATPSSLKSPARPATRQQDRTVSSGTTASNTSSGTTVVRSTRTGAGTRKAGPTAATKKTVARSQAATATSAAKKTATASRRAGTATPVSETPATGRRVLRRRV</sequence>
<reference evidence="12 13" key="1">
    <citation type="journal article" date="2018" name="Front. Microbiol.">
        <title>Genomic and genetic insights into a cosmopolitan fungus, Paecilomyces variotii (Eurotiales).</title>
        <authorList>
            <person name="Urquhart A.S."/>
            <person name="Mondo S.J."/>
            <person name="Makela M.R."/>
            <person name="Hane J.K."/>
            <person name="Wiebenga A."/>
            <person name="He G."/>
            <person name="Mihaltcheva S."/>
            <person name="Pangilinan J."/>
            <person name="Lipzen A."/>
            <person name="Barry K."/>
            <person name="de Vries R.P."/>
            <person name="Grigoriev I.V."/>
            <person name="Idnurm A."/>
        </authorList>
    </citation>
    <scope>NUCLEOTIDE SEQUENCE [LARGE SCALE GENOMIC DNA]</scope>
    <source>
        <strain evidence="12 13">CBS 101075</strain>
    </source>
</reference>
<dbReference type="GO" id="GO:0000070">
    <property type="term" value="P:mitotic sister chromatid segregation"/>
    <property type="evidence" value="ECO:0007669"/>
    <property type="project" value="TreeGrafter"/>
</dbReference>
<comment type="subcellular location">
    <subcellularLocation>
        <location evidence="2">Chromosome</location>
        <location evidence="2">Centromere</location>
    </subcellularLocation>
    <subcellularLocation>
        <location evidence="1">Nucleus</location>
    </subcellularLocation>
</comment>
<keyword evidence="9" id="KW-0137">Centromere</keyword>
<evidence type="ECO:0000256" key="10">
    <source>
        <dbReference type="SAM" id="MobiDB-lite"/>
    </source>
</evidence>
<evidence type="ECO:0000256" key="3">
    <source>
        <dbReference type="ARBA" id="ARBA00009914"/>
    </source>
</evidence>
<dbReference type="RefSeq" id="XP_028488213.1">
    <property type="nucleotide sequence ID" value="XM_028628869.1"/>
</dbReference>
<keyword evidence="13" id="KW-1185">Reference proteome</keyword>
<dbReference type="STRING" id="264951.A0A443I3B9"/>
<comment type="caution">
    <text evidence="12">The sequence shown here is derived from an EMBL/GenBank/DDBJ whole genome shotgun (WGS) entry which is preliminary data.</text>
</comment>
<evidence type="ECO:0000256" key="4">
    <source>
        <dbReference type="ARBA" id="ARBA00022454"/>
    </source>
</evidence>
<dbReference type="GO" id="GO:0032133">
    <property type="term" value="C:chromosome passenger complex"/>
    <property type="evidence" value="ECO:0007669"/>
    <property type="project" value="TreeGrafter"/>
</dbReference>
<keyword evidence="5" id="KW-0132">Cell division</keyword>